<comment type="caution">
    <text evidence="5">The sequence shown here is derived from an EMBL/GenBank/DDBJ whole genome shotgun (WGS) entry which is preliminary data.</text>
</comment>
<dbReference type="SMART" id="SM00895">
    <property type="entry name" value="FCD"/>
    <property type="match status" value="1"/>
</dbReference>
<name>A0A255GNF1_9ACTN</name>
<dbReference type="EMBL" id="NMVO01000001">
    <property type="protein sequence ID" value="OYO17350.1"/>
    <property type="molecule type" value="Genomic_DNA"/>
</dbReference>
<proteinExistence type="predicted"/>
<dbReference type="PANTHER" id="PTHR43537">
    <property type="entry name" value="TRANSCRIPTIONAL REGULATOR, GNTR FAMILY"/>
    <property type="match status" value="1"/>
</dbReference>
<dbReference type="Gene3D" id="1.20.120.530">
    <property type="entry name" value="GntR ligand-binding domain-like"/>
    <property type="match status" value="1"/>
</dbReference>
<gene>
    <name evidence="5" type="ORF">CGZ94_00080</name>
</gene>
<dbReference type="OrthoDB" id="8663149at2"/>
<dbReference type="PANTHER" id="PTHR43537:SF49">
    <property type="entry name" value="TRANSCRIPTIONAL REGULATORY PROTEIN"/>
    <property type="match status" value="1"/>
</dbReference>
<dbReference type="SUPFAM" id="SSF46785">
    <property type="entry name" value="Winged helix' DNA-binding domain"/>
    <property type="match status" value="1"/>
</dbReference>
<dbReference type="SMART" id="SM00345">
    <property type="entry name" value="HTH_GNTR"/>
    <property type="match status" value="1"/>
</dbReference>
<evidence type="ECO:0000256" key="3">
    <source>
        <dbReference type="ARBA" id="ARBA00023163"/>
    </source>
</evidence>
<sequence>MTIEAKASPTMSVDEIFVQLRNEILHGQLEAGAVISQVKLAERLGVNRTPLREALRMLQREHLVTAELNRRVRIAGLDSTDLVDLYALRITEEALGIRLSVPKFTTADLAELRDLLASMDEYADPETVDVWETYHRRFHRLLISHAGERITGAAYDLADYCERYRRALLVSRPISFDIGRADHHAITDACADRDADQAVNALSQHLARTALSLLSMTDPAFDPRPVREALTLVTRA</sequence>
<keyword evidence="2" id="KW-0238">DNA-binding</keyword>
<evidence type="ECO:0000256" key="2">
    <source>
        <dbReference type="ARBA" id="ARBA00023125"/>
    </source>
</evidence>
<dbReference type="GO" id="GO:0003677">
    <property type="term" value="F:DNA binding"/>
    <property type="evidence" value="ECO:0007669"/>
    <property type="project" value="UniProtKB-KW"/>
</dbReference>
<dbReference type="AlphaFoldDB" id="A0A255GNF1"/>
<dbReference type="InterPro" id="IPR036388">
    <property type="entry name" value="WH-like_DNA-bd_sf"/>
</dbReference>
<dbReference type="Gene3D" id="1.10.10.10">
    <property type="entry name" value="Winged helix-like DNA-binding domain superfamily/Winged helix DNA-binding domain"/>
    <property type="match status" value="1"/>
</dbReference>
<dbReference type="Proteomes" id="UP000215896">
    <property type="component" value="Unassembled WGS sequence"/>
</dbReference>
<keyword evidence="6" id="KW-1185">Reference proteome</keyword>
<keyword evidence="1" id="KW-0805">Transcription regulation</keyword>
<dbReference type="InterPro" id="IPR036390">
    <property type="entry name" value="WH_DNA-bd_sf"/>
</dbReference>
<dbReference type="Pfam" id="PF00392">
    <property type="entry name" value="GntR"/>
    <property type="match status" value="1"/>
</dbReference>
<dbReference type="SUPFAM" id="SSF48008">
    <property type="entry name" value="GntR ligand-binding domain-like"/>
    <property type="match status" value="1"/>
</dbReference>
<protein>
    <submittedName>
        <fullName evidence="5">GntR family transcriptional regulator</fullName>
    </submittedName>
</protein>
<dbReference type="InterPro" id="IPR011711">
    <property type="entry name" value="GntR_C"/>
</dbReference>
<evidence type="ECO:0000313" key="6">
    <source>
        <dbReference type="Proteomes" id="UP000215896"/>
    </source>
</evidence>
<dbReference type="Pfam" id="PF07729">
    <property type="entry name" value="FCD"/>
    <property type="match status" value="1"/>
</dbReference>
<dbReference type="RefSeq" id="WP_094399645.1">
    <property type="nucleotide sequence ID" value="NZ_NMVK01000009.1"/>
</dbReference>
<accession>A0A255GNF1</accession>
<evidence type="ECO:0000256" key="1">
    <source>
        <dbReference type="ARBA" id="ARBA00023015"/>
    </source>
</evidence>
<dbReference type="GO" id="GO:0003700">
    <property type="term" value="F:DNA-binding transcription factor activity"/>
    <property type="evidence" value="ECO:0007669"/>
    <property type="project" value="InterPro"/>
</dbReference>
<reference evidence="5 6" key="1">
    <citation type="submission" date="2017-07" db="EMBL/GenBank/DDBJ databases">
        <title>Draft whole genome sequences of clinical Proprionibacteriaceae strains.</title>
        <authorList>
            <person name="Bernier A.-M."/>
            <person name="Bernard K."/>
            <person name="Domingo M.-C."/>
        </authorList>
    </citation>
    <scope>NUCLEOTIDE SEQUENCE [LARGE SCALE GENOMIC DNA]</scope>
    <source>
        <strain evidence="5 6">NML 030167</strain>
    </source>
</reference>
<dbReference type="PRINTS" id="PR00035">
    <property type="entry name" value="HTHGNTR"/>
</dbReference>
<dbReference type="InterPro" id="IPR000524">
    <property type="entry name" value="Tscrpt_reg_HTH_GntR"/>
</dbReference>
<dbReference type="CDD" id="cd07377">
    <property type="entry name" value="WHTH_GntR"/>
    <property type="match status" value="1"/>
</dbReference>
<organism evidence="5 6">
    <name type="scientific">Enemella evansiae</name>
    <dbReference type="NCBI Taxonomy" id="2016499"/>
    <lineage>
        <taxon>Bacteria</taxon>
        <taxon>Bacillati</taxon>
        <taxon>Actinomycetota</taxon>
        <taxon>Actinomycetes</taxon>
        <taxon>Propionibacteriales</taxon>
        <taxon>Propionibacteriaceae</taxon>
        <taxon>Enemella</taxon>
    </lineage>
</organism>
<dbReference type="InterPro" id="IPR008920">
    <property type="entry name" value="TF_FadR/GntR_C"/>
</dbReference>
<evidence type="ECO:0000313" key="5">
    <source>
        <dbReference type="EMBL" id="OYO17350.1"/>
    </source>
</evidence>
<keyword evidence="3" id="KW-0804">Transcription</keyword>
<evidence type="ECO:0000259" key="4">
    <source>
        <dbReference type="PROSITE" id="PS50949"/>
    </source>
</evidence>
<feature type="domain" description="HTH gntR-type" evidence="4">
    <location>
        <begin position="10"/>
        <end position="77"/>
    </location>
</feature>
<dbReference type="PROSITE" id="PS50949">
    <property type="entry name" value="HTH_GNTR"/>
    <property type="match status" value="1"/>
</dbReference>